<gene>
    <name evidence="1" type="ORF">SACC_23050</name>
</gene>
<proteinExistence type="predicted"/>
<dbReference type="EMBL" id="AP025226">
    <property type="protein sequence ID" value="BDB99288.1"/>
    <property type="molecule type" value="Genomic_DNA"/>
</dbReference>
<dbReference type="AlphaFoldDB" id="A0AAQ4CU07"/>
<dbReference type="GeneID" id="68867031"/>
<reference evidence="1 2" key="1">
    <citation type="journal article" date="2022" name="Microbiol. Resour. Announc.">
        <title>Complete Genome Sequence of the Hyperthermophilic and Acidophilic Archaeon Saccharolobus caldissimus Strain HS-3T.</title>
        <authorList>
            <person name="Sakai H.D."/>
            <person name="Kurosawa N."/>
        </authorList>
    </citation>
    <scope>NUCLEOTIDE SEQUENCE [LARGE SCALE GENOMIC DNA]</scope>
    <source>
        <strain evidence="1 2">JCM32116</strain>
    </source>
</reference>
<protein>
    <submittedName>
        <fullName evidence="1">Uncharacterized protein</fullName>
    </submittedName>
</protein>
<sequence length="103" mass="11738">MIDNLPGVLAIYRFQGGRLQKIKGVDIKINLDKLSDILVENMRIGEQEAKDLKFLEPFRGYAMILDNMGIVFIDDYVIFTDAKKTNWDLLIKSALKGMVMQNG</sequence>
<evidence type="ECO:0000313" key="2">
    <source>
        <dbReference type="Proteomes" id="UP001319921"/>
    </source>
</evidence>
<accession>A0AAQ4CU07</accession>
<dbReference type="Proteomes" id="UP001319921">
    <property type="component" value="Chromosome"/>
</dbReference>
<keyword evidence="2" id="KW-1185">Reference proteome</keyword>
<dbReference type="KEGG" id="scas:SACC_23050"/>
<organism evidence="1 2">
    <name type="scientific">Saccharolobus caldissimus</name>
    <dbReference type="NCBI Taxonomy" id="1702097"/>
    <lineage>
        <taxon>Archaea</taxon>
        <taxon>Thermoproteota</taxon>
        <taxon>Thermoprotei</taxon>
        <taxon>Sulfolobales</taxon>
        <taxon>Sulfolobaceae</taxon>
        <taxon>Saccharolobus</taxon>
    </lineage>
</organism>
<evidence type="ECO:0000313" key="1">
    <source>
        <dbReference type="EMBL" id="BDB99288.1"/>
    </source>
</evidence>
<dbReference type="RefSeq" id="WP_229569612.1">
    <property type="nucleotide sequence ID" value="NZ_AP025226.1"/>
</dbReference>
<name>A0AAQ4CU07_9CREN</name>